<organism evidence="2 3">
    <name type="scientific">Nesterenkonia jeotgali</name>
    <dbReference type="NCBI Taxonomy" id="317018"/>
    <lineage>
        <taxon>Bacteria</taxon>
        <taxon>Bacillati</taxon>
        <taxon>Actinomycetota</taxon>
        <taxon>Actinomycetes</taxon>
        <taxon>Micrococcales</taxon>
        <taxon>Micrococcaceae</taxon>
        <taxon>Nesterenkonia</taxon>
    </lineage>
</organism>
<comment type="caution">
    <text evidence="2">The sequence shown here is derived from an EMBL/GenBank/DDBJ whole genome shotgun (WGS) entry which is preliminary data.</text>
</comment>
<protein>
    <submittedName>
        <fullName evidence="2">PhzF family phenazine biosynthesis protein</fullName>
    </submittedName>
</protein>
<dbReference type="SUPFAM" id="SSF54506">
    <property type="entry name" value="Diaminopimelate epimerase-like"/>
    <property type="match status" value="1"/>
</dbReference>
<dbReference type="InterPro" id="IPR003719">
    <property type="entry name" value="Phenazine_PhzF-like"/>
</dbReference>
<dbReference type="GO" id="GO:0016853">
    <property type="term" value="F:isomerase activity"/>
    <property type="evidence" value="ECO:0007669"/>
    <property type="project" value="TreeGrafter"/>
</dbReference>
<name>A0A839FIV5_9MICC</name>
<proteinExistence type="predicted"/>
<dbReference type="Pfam" id="PF02567">
    <property type="entry name" value="PhzC-PhzF"/>
    <property type="match status" value="1"/>
</dbReference>
<evidence type="ECO:0000313" key="3">
    <source>
        <dbReference type="Proteomes" id="UP000546252"/>
    </source>
</evidence>
<evidence type="ECO:0000256" key="1">
    <source>
        <dbReference type="PIRSR" id="PIRSR016184-1"/>
    </source>
</evidence>
<dbReference type="PANTHER" id="PTHR13774">
    <property type="entry name" value="PHENAZINE BIOSYNTHESIS PROTEIN"/>
    <property type="match status" value="1"/>
</dbReference>
<accession>A0A839FIV5</accession>
<sequence>MLKPFRQVDVFGDGAFMGNPVAVIAEAEGLSDDEMRAISRWTNLSECTFLLPPSTPEADYRVRIFALDKELPFAGHPTLGSARAWLDLGHEPRSAGVVVQECGVGLVPVHLGEQALSFGAPGLVRSGPIPKAAREMLTDALGVTPEQVVDAAWVDNGPGWVAVLLDSVQTVLAVTPDLTRITDPEYRHLGVVALQPEEAETDLEVRAFFPDDAGALREDPVTGSLNASVAQWLEYSGKMSPPYVAGQGTVVQRRGRIHVEGEGEALWGIGGRAEVVVSGTIDVGEPSASV</sequence>
<dbReference type="EMBL" id="JACJIH010000001">
    <property type="protein sequence ID" value="MBA8921718.1"/>
    <property type="molecule type" value="Genomic_DNA"/>
</dbReference>
<gene>
    <name evidence="2" type="ORF">HNR24_001651</name>
</gene>
<reference evidence="2 3" key="1">
    <citation type="submission" date="2020-08" db="EMBL/GenBank/DDBJ databases">
        <title>Sequencing the genomes of 1000 actinobacteria strains.</title>
        <authorList>
            <person name="Klenk H.-P."/>
        </authorList>
    </citation>
    <scope>NUCLEOTIDE SEQUENCE [LARGE SCALE GENOMIC DNA]</scope>
    <source>
        <strain evidence="2 3">DSM 19081</strain>
    </source>
</reference>
<dbReference type="AlphaFoldDB" id="A0A839FIV5"/>
<dbReference type="PIRSF" id="PIRSF016184">
    <property type="entry name" value="PhzC_PhzF"/>
    <property type="match status" value="1"/>
</dbReference>
<dbReference type="RefSeq" id="WP_182495551.1">
    <property type="nucleotide sequence ID" value="NZ_BAAAKT010000004.1"/>
</dbReference>
<dbReference type="Proteomes" id="UP000546252">
    <property type="component" value="Unassembled WGS sequence"/>
</dbReference>
<dbReference type="GO" id="GO:0005737">
    <property type="term" value="C:cytoplasm"/>
    <property type="evidence" value="ECO:0007669"/>
    <property type="project" value="TreeGrafter"/>
</dbReference>
<dbReference type="NCBIfam" id="TIGR00654">
    <property type="entry name" value="PhzF_family"/>
    <property type="match status" value="1"/>
</dbReference>
<dbReference type="Gene3D" id="3.10.310.10">
    <property type="entry name" value="Diaminopimelate Epimerase, Chain A, domain 1"/>
    <property type="match status" value="2"/>
</dbReference>
<feature type="active site" evidence="1">
    <location>
        <position position="46"/>
    </location>
</feature>
<evidence type="ECO:0000313" key="2">
    <source>
        <dbReference type="EMBL" id="MBA8921718.1"/>
    </source>
</evidence>
<dbReference type="PANTHER" id="PTHR13774:SF32">
    <property type="entry name" value="ANTISENSE-ENHANCING SEQUENCE 1"/>
    <property type="match status" value="1"/>
</dbReference>